<name>A0A5K7ZWQ1_9BACT</name>
<gene>
    <name evidence="1" type="ORF">DSCO28_51070</name>
</gene>
<reference evidence="1 2" key="1">
    <citation type="submission" date="2019-11" db="EMBL/GenBank/DDBJ databases">
        <title>Comparative genomics of hydrocarbon-degrading Desulfosarcina strains.</title>
        <authorList>
            <person name="Watanabe M."/>
            <person name="Kojima H."/>
            <person name="Fukui M."/>
        </authorList>
    </citation>
    <scope>NUCLEOTIDE SEQUENCE [LARGE SCALE GENOMIC DNA]</scope>
    <source>
        <strain evidence="1 2">28bB2T</strain>
    </source>
</reference>
<protein>
    <submittedName>
        <fullName evidence="1">Uncharacterized protein</fullName>
    </submittedName>
</protein>
<dbReference type="Proteomes" id="UP000425960">
    <property type="component" value="Chromosome"/>
</dbReference>
<dbReference type="AlphaFoldDB" id="A0A5K7ZWQ1"/>
<organism evidence="1 2">
    <name type="scientific">Desulfosarcina ovata subsp. sediminis</name>
    <dbReference type="NCBI Taxonomy" id="885957"/>
    <lineage>
        <taxon>Bacteria</taxon>
        <taxon>Pseudomonadati</taxon>
        <taxon>Thermodesulfobacteriota</taxon>
        <taxon>Desulfobacteria</taxon>
        <taxon>Desulfobacterales</taxon>
        <taxon>Desulfosarcinaceae</taxon>
        <taxon>Desulfosarcina</taxon>
    </lineage>
</organism>
<dbReference type="EMBL" id="AP021876">
    <property type="protein sequence ID" value="BBO84541.1"/>
    <property type="molecule type" value="Genomic_DNA"/>
</dbReference>
<dbReference type="KEGG" id="dov:DSCO28_51070"/>
<proteinExistence type="predicted"/>
<evidence type="ECO:0000313" key="2">
    <source>
        <dbReference type="Proteomes" id="UP000425960"/>
    </source>
</evidence>
<sequence length="216" mass="25145">MPWHSIRSFRDSDYTAIMRDCEMHTQTFFFRRSTTREITPQMRRQVQWYVAGWKIHLSIYPAEYARVLPSLQLFENRMASTGLVYKYAASKRHYENFSGLVKGKFATLYCKSAEDIPPIIQLVNQIFTQDGITPVSKKIIGTAKGLRHELPLIGGYGFVRYGAFCYTRQILDLTDPQHEPFEDDRYHPYPQFRNPSLLDGEIGRFKNVIDSSQTNA</sequence>
<accession>A0A5K7ZWQ1</accession>
<dbReference type="RefSeq" id="WP_155311995.1">
    <property type="nucleotide sequence ID" value="NZ_AP021876.1"/>
</dbReference>
<evidence type="ECO:0000313" key="1">
    <source>
        <dbReference type="EMBL" id="BBO84541.1"/>
    </source>
</evidence>